<evidence type="ECO:0000256" key="8">
    <source>
        <dbReference type="SAM" id="SignalP"/>
    </source>
</evidence>
<evidence type="ECO:0000256" key="5">
    <source>
        <dbReference type="ARBA" id="ARBA00022833"/>
    </source>
</evidence>
<dbReference type="InterPro" id="IPR011990">
    <property type="entry name" value="TPR-like_helical_dom_sf"/>
</dbReference>
<dbReference type="InterPro" id="IPR019734">
    <property type="entry name" value="TPR_rpt"/>
</dbReference>
<dbReference type="PANTHER" id="PTHR22726:SF24">
    <property type="entry name" value="M48 FAMILY METALLOPEPTIDASE"/>
    <property type="match status" value="1"/>
</dbReference>
<proteinExistence type="predicted"/>
<evidence type="ECO:0000313" key="10">
    <source>
        <dbReference type="EMBL" id="MCX2982254.1"/>
    </source>
</evidence>
<dbReference type="SMART" id="SM00028">
    <property type="entry name" value="TPR"/>
    <property type="match status" value="3"/>
</dbReference>
<name>A0ABT3TJ09_9GAMM</name>
<evidence type="ECO:0000256" key="3">
    <source>
        <dbReference type="ARBA" id="ARBA00022723"/>
    </source>
</evidence>
<evidence type="ECO:0000256" key="1">
    <source>
        <dbReference type="ARBA" id="ARBA00001947"/>
    </source>
</evidence>
<dbReference type="InterPro" id="IPR051156">
    <property type="entry name" value="Mito/Outer_Membr_Metalloprot"/>
</dbReference>
<dbReference type="InterPro" id="IPR001915">
    <property type="entry name" value="Peptidase_M48"/>
</dbReference>
<comment type="caution">
    <text evidence="10">The sequence shown here is derived from an EMBL/GenBank/DDBJ whole genome shotgun (WGS) entry which is preliminary data.</text>
</comment>
<dbReference type="Pfam" id="PF13432">
    <property type="entry name" value="TPR_16"/>
    <property type="match status" value="1"/>
</dbReference>
<protein>
    <submittedName>
        <fullName evidence="10">Tetratricopeptide repeat protein</fullName>
    </submittedName>
</protein>
<evidence type="ECO:0000313" key="11">
    <source>
        <dbReference type="Proteomes" id="UP001143362"/>
    </source>
</evidence>
<dbReference type="SUPFAM" id="SSF48452">
    <property type="entry name" value="TPR-like"/>
    <property type="match status" value="1"/>
</dbReference>
<dbReference type="Gene3D" id="1.25.40.10">
    <property type="entry name" value="Tetratricopeptide repeat domain"/>
    <property type="match status" value="1"/>
</dbReference>
<evidence type="ECO:0000256" key="6">
    <source>
        <dbReference type="ARBA" id="ARBA00023049"/>
    </source>
</evidence>
<dbReference type="PANTHER" id="PTHR22726">
    <property type="entry name" value="METALLOENDOPEPTIDASE OMA1"/>
    <property type="match status" value="1"/>
</dbReference>
<evidence type="ECO:0000259" key="9">
    <source>
        <dbReference type="Pfam" id="PF01435"/>
    </source>
</evidence>
<feature type="domain" description="Peptidase M48" evidence="9">
    <location>
        <begin position="64"/>
        <end position="243"/>
    </location>
</feature>
<evidence type="ECO:0000256" key="7">
    <source>
        <dbReference type="PROSITE-ProRule" id="PRU00339"/>
    </source>
</evidence>
<dbReference type="Gene3D" id="3.30.2010.10">
    <property type="entry name" value="Metalloproteases ('zincins'), catalytic domain"/>
    <property type="match status" value="1"/>
</dbReference>
<dbReference type="Proteomes" id="UP001143362">
    <property type="component" value="Unassembled WGS sequence"/>
</dbReference>
<keyword evidence="2" id="KW-0645">Protease</keyword>
<dbReference type="Pfam" id="PF01435">
    <property type="entry name" value="Peptidase_M48"/>
    <property type="match status" value="1"/>
</dbReference>
<dbReference type="PROSITE" id="PS51257">
    <property type="entry name" value="PROKAR_LIPOPROTEIN"/>
    <property type="match status" value="1"/>
</dbReference>
<sequence>MRQLLILWILAPLLLTTACAVNPVTGERELSLVSEQQEIAIGAQQYGPSQQSQGGAYVLDAGLQAYVSDIGHRLAAVSDRPDLPYEFVVLNNSIPNAWALPGGKIAVNRGLLVELDDEAELAAVIGHEIVHAAARHGASQMSSGALTGFTAQLATIAAASVGFGDIANSASQAGSAAFMAKYGRDDELESDKYGIRYMSKLGYDPQAAVSLQETFVRMSGKQQQDFVSGLFASHPPSQARVDANRVHARELPPGQRYRERYQQRIAQLKRDAPAYAKLDEALTALGEEQPQRAINLLDAALKIQPNEAQLWETRGHAWNMLKNSDNAVKAYSTAIAKNPAQFSPYLYRGITHYRRGETELAEQDLLASNQKLPTAVSAYYLGETSLANDDQQQALSYFNQVAQGGNKELSQLAQVRLAQLEMAAQPGKYIATAPYVGKDGYLYIAVRNNSSLTAANVKLELIQIDSSGKAIARERLQNTLQLNSGERVDIKTRTGPLSNTAAASQFRSQVINAEPVVVELAAADNR</sequence>
<keyword evidence="4" id="KW-0378">Hydrolase</keyword>
<dbReference type="EMBL" id="SHNN01000003">
    <property type="protein sequence ID" value="MCX2982254.1"/>
    <property type="molecule type" value="Genomic_DNA"/>
</dbReference>
<keyword evidence="7" id="KW-0802">TPR repeat</keyword>
<reference evidence="10" key="1">
    <citation type="submission" date="2019-02" db="EMBL/GenBank/DDBJ databases">
        <authorList>
            <person name="Li S.-H."/>
        </authorList>
    </citation>
    <scope>NUCLEOTIDE SEQUENCE</scope>
    <source>
        <strain evidence="10">IMCC14734</strain>
    </source>
</reference>
<feature type="repeat" description="TPR" evidence="7">
    <location>
        <begin position="308"/>
        <end position="341"/>
    </location>
</feature>
<dbReference type="PROSITE" id="PS50005">
    <property type="entry name" value="TPR"/>
    <property type="match status" value="1"/>
</dbReference>
<accession>A0ABT3TJ09</accession>
<evidence type="ECO:0000256" key="4">
    <source>
        <dbReference type="ARBA" id="ARBA00022801"/>
    </source>
</evidence>
<keyword evidence="3" id="KW-0479">Metal-binding</keyword>
<keyword evidence="8" id="KW-0732">Signal</keyword>
<feature type="signal peptide" evidence="8">
    <location>
        <begin position="1"/>
        <end position="20"/>
    </location>
</feature>
<keyword evidence="11" id="KW-1185">Reference proteome</keyword>
<feature type="chain" id="PRO_5047411955" evidence="8">
    <location>
        <begin position="21"/>
        <end position="526"/>
    </location>
</feature>
<keyword evidence="6" id="KW-0482">Metalloprotease</keyword>
<evidence type="ECO:0000256" key="2">
    <source>
        <dbReference type="ARBA" id="ARBA00022670"/>
    </source>
</evidence>
<gene>
    <name evidence="10" type="ORF">EYC98_15435</name>
</gene>
<dbReference type="RefSeq" id="WP_279246279.1">
    <property type="nucleotide sequence ID" value="NZ_SHNN01000003.1"/>
</dbReference>
<comment type="cofactor">
    <cofactor evidence="1">
        <name>Zn(2+)</name>
        <dbReference type="ChEBI" id="CHEBI:29105"/>
    </cofactor>
</comment>
<organism evidence="10 11">
    <name type="scientific">Candidatus Litorirhabdus singularis</name>
    <dbReference type="NCBI Taxonomy" id="2518993"/>
    <lineage>
        <taxon>Bacteria</taxon>
        <taxon>Pseudomonadati</taxon>
        <taxon>Pseudomonadota</taxon>
        <taxon>Gammaproteobacteria</taxon>
        <taxon>Cellvibrionales</taxon>
        <taxon>Halieaceae</taxon>
        <taxon>Candidatus Litorirhabdus</taxon>
    </lineage>
</organism>
<keyword evidence="5" id="KW-0862">Zinc</keyword>